<protein>
    <recommendedName>
        <fullName evidence="1">DUF4954 domain-containing protein</fullName>
    </recommendedName>
</protein>
<evidence type="ECO:0000313" key="2">
    <source>
        <dbReference type="EMBL" id="GAF70705.1"/>
    </source>
</evidence>
<gene>
    <name evidence="2" type="ORF">S01H1_10309</name>
</gene>
<dbReference type="InterPro" id="IPR032533">
    <property type="entry name" value="DUF4954"/>
</dbReference>
<comment type="caution">
    <text evidence="2">The sequence shown here is derived from an EMBL/GenBank/DDBJ whole genome shotgun (WGS) entry which is preliminary data.</text>
</comment>
<accession>X0T3S3</accession>
<organism evidence="2">
    <name type="scientific">marine sediment metagenome</name>
    <dbReference type="NCBI Taxonomy" id="412755"/>
    <lineage>
        <taxon>unclassified sequences</taxon>
        <taxon>metagenomes</taxon>
        <taxon>ecological metagenomes</taxon>
    </lineage>
</organism>
<proteinExistence type="predicted"/>
<sequence length="282" mass="31905">MNNIGKHPLSQLGYGFIPGEFIPEGKDEYYIRNTQRSNGRNYRRLTAKEIEILVKNENTSDDWTQILVTDCFDPELVQGCTFYGMIRIGDLEDVFLEFHDLKLPVGLYASTIVSCDVGSNVVIKNVRYMAHTIIGDQVILLNIDELITTNHAKFGNGILKQGETEEVRIWLEVCNETGGRKILPFDGMLPADAYLWAKYRQDTALMDRLQKMTDQQFDHRLGFYGTIEDYSVIKDCRIIKDVKIGSHAYIKGANKLKNLTINSSAEEGTQIGEGVELVNGII</sequence>
<dbReference type="EMBL" id="BARS01005267">
    <property type="protein sequence ID" value="GAF70705.1"/>
    <property type="molecule type" value="Genomic_DNA"/>
</dbReference>
<dbReference type="AlphaFoldDB" id="X0T3S3"/>
<dbReference type="Gene3D" id="2.160.10.10">
    <property type="entry name" value="Hexapeptide repeat proteins"/>
    <property type="match status" value="1"/>
</dbReference>
<dbReference type="SUPFAM" id="SSF51161">
    <property type="entry name" value="Trimeric LpxA-like enzymes"/>
    <property type="match status" value="1"/>
</dbReference>
<dbReference type="Pfam" id="PF16314">
    <property type="entry name" value="DUF4954"/>
    <property type="match status" value="1"/>
</dbReference>
<feature type="domain" description="DUF4954" evidence="1">
    <location>
        <begin position="42"/>
        <end position="281"/>
    </location>
</feature>
<reference evidence="2" key="1">
    <citation type="journal article" date="2014" name="Front. Microbiol.">
        <title>High frequency of phylogenetically diverse reductive dehalogenase-homologous genes in deep subseafloor sedimentary metagenomes.</title>
        <authorList>
            <person name="Kawai M."/>
            <person name="Futagami T."/>
            <person name="Toyoda A."/>
            <person name="Takaki Y."/>
            <person name="Nishi S."/>
            <person name="Hori S."/>
            <person name="Arai W."/>
            <person name="Tsubouchi T."/>
            <person name="Morono Y."/>
            <person name="Uchiyama I."/>
            <person name="Ito T."/>
            <person name="Fujiyama A."/>
            <person name="Inagaki F."/>
            <person name="Takami H."/>
        </authorList>
    </citation>
    <scope>NUCLEOTIDE SEQUENCE</scope>
    <source>
        <strain evidence="2">Expedition CK06-06</strain>
    </source>
</reference>
<name>X0T3S3_9ZZZZ</name>
<evidence type="ECO:0000259" key="1">
    <source>
        <dbReference type="Pfam" id="PF16314"/>
    </source>
</evidence>
<feature type="non-terminal residue" evidence="2">
    <location>
        <position position="282"/>
    </location>
</feature>
<dbReference type="InterPro" id="IPR011004">
    <property type="entry name" value="Trimer_LpxA-like_sf"/>
</dbReference>